<accession>A0A1H8MMJ7</accession>
<dbReference type="InterPro" id="IPR021313">
    <property type="entry name" value="DUF2909"/>
</dbReference>
<dbReference type="Pfam" id="PF11137">
    <property type="entry name" value="DUF2909"/>
    <property type="match status" value="1"/>
</dbReference>
<feature type="transmembrane region" description="Helical" evidence="1">
    <location>
        <begin position="89"/>
        <end position="109"/>
    </location>
</feature>
<dbReference type="RefSeq" id="WP_371113139.1">
    <property type="nucleotide sequence ID" value="NZ_FNOE01000005.1"/>
</dbReference>
<evidence type="ECO:0000313" key="2">
    <source>
        <dbReference type="EMBL" id="SEO18468.1"/>
    </source>
</evidence>
<feature type="transmembrane region" description="Helical" evidence="1">
    <location>
        <begin position="16"/>
        <end position="35"/>
    </location>
</feature>
<dbReference type="EMBL" id="FODO01000005">
    <property type="protein sequence ID" value="SEO18468.1"/>
    <property type="molecule type" value="Genomic_DNA"/>
</dbReference>
<evidence type="ECO:0000313" key="3">
    <source>
        <dbReference type="Proteomes" id="UP000198814"/>
    </source>
</evidence>
<keyword evidence="3" id="KW-1185">Reference proteome</keyword>
<dbReference type="NCBIfam" id="NF033233">
    <property type="entry name" value="twin_helix"/>
    <property type="match status" value="1"/>
</dbReference>
<gene>
    <name evidence="2" type="ORF">SAMN05216333_105147</name>
</gene>
<dbReference type="Proteomes" id="UP000198814">
    <property type="component" value="Unassembled WGS sequence"/>
</dbReference>
<reference evidence="3" key="1">
    <citation type="submission" date="2016-10" db="EMBL/GenBank/DDBJ databases">
        <authorList>
            <person name="Varghese N."/>
            <person name="Submissions S."/>
        </authorList>
    </citation>
    <scope>NUCLEOTIDE SEQUENCE [LARGE SCALE GENOMIC DNA]</scope>
    <source>
        <strain evidence="3">Nm76</strain>
    </source>
</reference>
<proteinExistence type="predicted"/>
<evidence type="ECO:0000256" key="1">
    <source>
        <dbReference type="SAM" id="Phobius"/>
    </source>
</evidence>
<keyword evidence="1" id="KW-0472">Membrane</keyword>
<feature type="transmembrane region" description="Helical" evidence="1">
    <location>
        <begin position="55"/>
        <end position="77"/>
    </location>
</feature>
<keyword evidence="1" id="KW-1133">Transmembrane helix</keyword>
<dbReference type="STRING" id="42354.SAMN05216333_105147"/>
<protein>
    <submittedName>
        <fullName evidence="2">Uncharacterized protein</fullName>
    </submittedName>
</protein>
<name>A0A1H8MMJ7_9PROT</name>
<dbReference type="AlphaFoldDB" id="A0A1H8MMJ7"/>
<keyword evidence="1" id="KW-0812">Transmembrane</keyword>
<sequence length="128" mass="14854">MWLLDERNQVSSKQTIALGMPWIIAVLSLNSHWTFSETRLNFGKFNFSRNKPLKIFAAVLFLLILYSLGSALYYMYNDKGNSTRMVRSLSIRIGLSLFLFIVMMVWYRLNMDTDCLDMAADCLDMVTD</sequence>
<organism evidence="2 3">
    <name type="scientific">Nitrosomonas oligotropha</name>
    <dbReference type="NCBI Taxonomy" id="42354"/>
    <lineage>
        <taxon>Bacteria</taxon>
        <taxon>Pseudomonadati</taxon>
        <taxon>Pseudomonadota</taxon>
        <taxon>Betaproteobacteria</taxon>
        <taxon>Nitrosomonadales</taxon>
        <taxon>Nitrosomonadaceae</taxon>
        <taxon>Nitrosomonas</taxon>
    </lineage>
</organism>